<organism evidence="1">
    <name type="scientific">termite gut metagenome</name>
    <dbReference type="NCBI Taxonomy" id="433724"/>
    <lineage>
        <taxon>unclassified sequences</taxon>
        <taxon>metagenomes</taxon>
        <taxon>organismal metagenomes</taxon>
    </lineage>
</organism>
<proteinExistence type="predicted"/>
<accession>A0A5J4SBS8</accession>
<comment type="caution">
    <text evidence="1">The sequence shown here is derived from an EMBL/GenBank/DDBJ whole genome shotgun (WGS) entry which is preliminary data.</text>
</comment>
<dbReference type="EMBL" id="SNRY01000310">
    <property type="protein sequence ID" value="KAA6342701.1"/>
    <property type="molecule type" value="Genomic_DNA"/>
</dbReference>
<evidence type="ECO:0000313" key="1">
    <source>
        <dbReference type="EMBL" id="KAA6342701.1"/>
    </source>
</evidence>
<name>A0A5J4SBS8_9ZZZZ</name>
<gene>
    <name evidence="1" type="ORF">EZS27_009573</name>
</gene>
<dbReference type="AlphaFoldDB" id="A0A5J4SBS8"/>
<protein>
    <submittedName>
        <fullName evidence="1">Uncharacterized protein</fullName>
    </submittedName>
</protein>
<reference evidence="1" key="1">
    <citation type="submission" date="2019-03" db="EMBL/GenBank/DDBJ databases">
        <title>Single cell metagenomics reveals metabolic interactions within the superorganism composed of flagellate Streblomastix strix and complex community of Bacteroidetes bacteria on its surface.</title>
        <authorList>
            <person name="Treitli S.C."/>
            <person name="Kolisko M."/>
            <person name="Husnik F."/>
            <person name="Keeling P."/>
            <person name="Hampl V."/>
        </authorList>
    </citation>
    <scope>NUCLEOTIDE SEQUENCE</scope>
    <source>
        <strain evidence="1">STM</strain>
    </source>
</reference>
<sequence>MLRDKINEFYQSIFFYKEKRKHPREGEFLMDDIQWGASHFYANILYYTSESKYYCIGYNELIEIQKQFTNNTSLNVNIDALIEEDWIRLVYGIVKIPKLIRSASEKISTVIEYQNEITFLCTIQQEENLTKGGFLKLIEKYEKENNLRLDIENAAKNHLLEEKEGKIKNTQCTYIQAHYQSS</sequence>